<protein>
    <recommendedName>
        <fullName evidence="11">Thioredoxin domain-containing protein</fullName>
    </recommendedName>
</protein>
<evidence type="ECO:0000256" key="7">
    <source>
        <dbReference type="ARBA" id="ARBA00023136"/>
    </source>
</evidence>
<dbReference type="AlphaFoldDB" id="A0A095CG45"/>
<dbReference type="Proteomes" id="UP000029445">
    <property type="component" value="Chromosome 10"/>
</dbReference>
<keyword evidence="7" id="KW-0472">Membrane</keyword>
<keyword evidence="13" id="KW-1185">Reference proteome</keyword>
<dbReference type="GeneID" id="88180476"/>
<sequence>MNPLRTTLSRPSTSFRTAVLPKFSVRPPAPCRAAQAVFARSFASETPSTQSRLDQQQQKARDQSTVGPFTWKAASLFLLTGVGLYMYFESEKAKVQDRRRQELAAKSVGRPSIGGPFTLTTHKGETFTEQDLRGKWSLIYFGFTHCPDICPEELDKMGEAVEMVDKATGKADVTPIFITVDPARDTLPQVNKYIREFHPRMIGLLGDYEAVKKTCKMYRVYFSTPPDATAADDYLVDHSIFFYLMDPLGQFVDAFGKATSAEQVAEKVLDSMRKWEAAGGNAAAGV</sequence>
<feature type="disulfide bond" description="Redox-active" evidence="10">
    <location>
        <begin position="146"/>
        <end position="150"/>
    </location>
</feature>
<keyword evidence="10" id="KW-1015">Disulfide bond</keyword>
<evidence type="ECO:0000256" key="3">
    <source>
        <dbReference type="ARBA" id="ARBA00022723"/>
    </source>
</evidence>
<dbReference type="KEGG" id="cdeu:CNBG_4247"/>
<evidence type="ECO:0000256" key="1">
    <source>
        <dbReference type="ARBA" id="ARBA00004273"/>
    </source>
</evidence>
<keyword evidence="3 9" id="KW-0479">Metal-binding</keyword>
<comment type="similarity">
    <text evidence="2 8">Belongs to the SCO1/2 family.</text>
</comment>
<dbReference type="OrthoDB" id="270009at2759"/>
<dbReference type="GO" id="GO:0033617">
    <property type="term" value="P:mitochondrial respiratory chain complex IV assembly"/>
    <property type="evidence" value="ECO:0007669"/>
    <property type="project" value="TreeGrafter"/>
</dbReference>
<dbReference type="GO" id="GO:0005507">
    <property type="term" value="F:copper ion binding"/>
    <property type="evidence" value="ECO:0007669"/>
    <property type="project" value="InterPro"/>
</dbReference>
<evidence type="ECO:0000313" key="13">
    <source>
        <dbReference type="Proteomes" id="UP000029445"/>
    </source>
</evidence>
<accession>A0A095CG45</accession>
<keyword evidence="5 9" id="KW-0186">Copper</keyword>
<dbReference type="Pfam" id="PF02630">
    <property type="entry name" value="SCO1-SenC"/>
    <property type="match status" value="1"/>
</dbReference>
<evidence type="ECO:0000313" key="12">
    <source>
        <dbReference type="EMBL" id="KGB78409.1"/>
    </source>
</evidence>
<dbReference type="InterPro" id="IPR017276">
    <property type="entry name" value="Synth_of_cyt-c-oxidase_Sco1/2"/>
</dbReference>
<evidence type="ECO:0000256" key="6">
    <source>
        <dbReference type="ARBA" id="ARBA00023128"/>
    </source>
</evidence>
<evidence type="ECO:0000256" key="2">
    <source>
        <dbReference type="ARBA" id="ARBA00010996"/>
    </source>
</evidence>
<keyword evidence="6 8" id="KW-0496">Mitochondrion</keyword>
<gene>
    <name evidence="12" type="ORF">CNBG_4247</name>
</gene>
<dbReference type="PANTHER" id="PTHR12151:SF5">
    <property type="entry name" value="AT19154P"/>
    <property type="match status" value="1"/>
</dbReference>
<dbReference type="InterPro" id="IPR003782">
    <property type="entry name" value="SCO1/SenC"/>
</dbReference>
<dbReference type="PIRSF" id="PIRSF037736">
    <property type="entry name" value="SCO1"/>
    <property type="match status" value="1"/>
</dbReference>
<dbReference type="GO" id="GO:0016531">
    <property type="term" value="F:copper chaperone activity"/>
    <property type="evidence" value="ECO:0007669"/>
    <property type="project" value="InterPro"/>
</dbReference>
<feature type="binding site" evidence="9">
    <location>
        <position position="150"/>
    </location>
    <ligand>
        <name>Cu cation</name>
        <dbReference type="ChEBI" id="CHEBI:23378"/>
    </ligand>
</feature>
<comment type="subcellular location">
    <subcellularLocation>
        <location evidence="1 8">Mitochondrion inner membrane</location>
    </subcellularLocation>
</comment>
<evidence type="ECO:0000259" key="11">
    <source>
        <dbReference type="PROSITE" id="PS51352"/>
    </source>
</evidence>
<dbReference type="STRING" id="294750.A0A095CG45"/>
<evidence type="ECO:0000256" key="5">
    <source>
        <dbReference type="ARBA" id="ARBA00023008"/>
    </source>
</evidence>
<dbReference type="RefSeq" id="XP_062884156.1">
    <property type="nucleotide sequence ID" value="XM_063028201.1"/>
</dbReference>
<feature type="domain" description="Thioredoxin" evidence="11">
    <location>
        <begin position="108"/>
        <end position="274"/>
    </location>
</feature>
<reference evidence="12 13" key="2">
    <citation type="journal article" date="2018" name="Proc. Natl. Acad. Sci.">
        <title>RNAi is a critical determinant of centromere evolution in closely related fungi.</title>
        <authorList>
            <person name="Yadav V."/>
            <person name="Sun S."/>
            <person name="Billmyre R.B."/>
            <person name="Thimmappa B.C."/>
            <person name="Shea T."/>
            <person name="Lintner R."/>
            <person name="Bakkeren G."/>
            <person name="Cuomo C.A."/>
            <person name="Heitman J."/>
            <person name="Sanyal K."/>
        </authorList>
    </citation>
    <scope>NUCLEOTIDE SEQUENCE [LARGE SCALE GENOMIC DNA]</scope>
    <source>
        <strain evidence="12 13">R265</strain>
    </source>
</reference>
<dbReference type="CDD" id="cd02968">
    <property type="entry name" value="SCO"/>
    <property type="match status" value="1"/>
</dbReference>
<dbReference type="EMBL" id="CP025768">
    <property type="protein sequence ID" value="KGB78409.1"/>
    <property type="molecule type" value="Genomic_DNA"/>
</dbReference>
<keyword evidence="4 8" id="KW-0999">Mitochondrion inner membrane</keyword>
<dbReference type="InterPro" id="IPR036249">
    <property type="entry name" value="Thioredoxin-like_sf"/>
</dbReference>
<proteinExistence type="inferred from homology"/>
<dbReference type="PROSITE" id="PS51352">
    <property type="entry name" value="THIOREDOXIN_2"/>
    <property type="match status" value="1"/>
</dbReference>
<dbReference type="FunFam" id="3.40.30.10:FF:000013">
    <property type="entry name" value="Blast:Protein SCO1 homolog, mitochondrial"/>
    <property type="match status" value="1"/>
</dbReference>
<organism evidence="12 13">
    <name type="scientific">Cryptococcus deuterogattii (strain R265)</name>
    <name type="common">Cryptococcus gattii VGII (strain R265)</name>
    <dbReference type="NCBI Taxonomy" id="294750"/>
    <lineage>
        <taxon>Eukaryota</taxon>
        <taxon>Fungi</taxon>
        <taxon>Dikarya</taxon>
        <taxon>Basidiomycota</taxon>
        <taxon>Agaricomycotina</taxon>
        <taxon>Tremellomycetes</taxon>
        <taxon>Tremellales</taxon>
        <taxon>Cryptococcaceae</taxon>
        <taxon>Cryptococcus</taxon>
        <taxon>Cryptococcus gattii species complex</taxon>
    </lineage>
</organism>
<dbReference type="SUPFAM" id="SSF52833">
    <property type="entry name" value="Thioredoxin-like"/>
    <property type="match status" value="1"/>
</dbReference>
<evidence type="ECO:0000256" key="4">
    <source>
        <dbReference type="ARBA" id="ARBA00022792"/>
    </source>
</evidence>
<evidence type="ECO:0000256" key="10">
    <source>
        <dbReference type="PIRSR" id="PIRSR603782-2"/>
    </source>
</evidence>
<feature type="binding site" evidence="9">
    <location>
        <position position="238"/>
    </location>
    <ligand>
        <name>Cu cation</name>
        <dbReference type="ChEBI" id="CHEBI:23378"/>
    </ligand>
</feature>
<dbReference type="OMA" id="MLYFRVE"/>
<dbReference type="GO" id="GO:0006878">
    <property type="term" value="P:intracellular copper ion homeostasis"/>
    <property type="evidence" value="ECO:0007669"/>
    <property type="project" value="UniProtKB-UniRule"/>
</dbReference>
<feature type="binding site" evidence="9">
    <location>
        <position position="146"/>
    </location>
    <ligand>
        <name>Cu cation</name>
        <dbReference type="ChEBI" id="CHEBI:23378"/>
    </ligand>
</feature>
<dbReference type="PANTHER" id="PTHR12151">
    <property type="entry name" value="ELECTRON TRANSPORT PROTIN SCO1/SENC FAMILY MEMBER"/>
    <property type="match status" value="1"/>
</dbReference>
<dbReference type="HOGENOM" id="CLU_050131_0_2_1"/>
<evidence type="ECO:0000256" key="8">
    <source>
        <dbReference type="PIRNR" id="PIRNR037736"/>
    </source>
</evidence>
<dbReference type="Gene3D" id="3.40.30.10">
    <property type="entry name" value="Glutaredoxin"/>
    <property type="match status" value="1"/>
</dbReference>
<evidence type="ECO:0000256" key="9">
    <source>
        <dbReference type="PIRSR" id="PIRSR037736-1"/>
    </source>
</evidence>
<dbReference type="GO" id="GO:0005743">
    <property type="term" value="C:mitochondrial inner membrane"/>
    <property type="evidence" value="ECO:0007669"/>
    <property type="project" value="UniProtKB-SubCell"/>
</dbReference>
<dbReference type="VEuPathDB" id="FungiDB:CNBG_4247"/>
<name>A0A095CG45_CRYD2</name>
<reference evidence="12 13" key="1">
    <citation type="journal article" date="2011" name="MBio">
        <title>Genome variation in Cryptococcus gattii, an emerging pathogen of immunocompetent hosts.</title>
        <authorList>
            <person name="D'Souza C.A."/>
            <person name="Kronstad J.W."/>
            <person name="Taylor G."/>
            <person name="Warren R."/>
            <person name="Yuen M."/>
            <person name="Hu G."/>
            <person name="Jung W.H."/>
            <person name="Sham A."/>
            <person name="Kidd S.E."/>
            <person name="Tangen K."/>
            <person name="Lee N."/>
            <person name="Zeilmaker T."/>
            <person name="Sawkins J."/>
            <person name="McVicker G."/>
            <person name="Shah S."/>
            <person name="Gnerre S."/>
            <person name="Griggs A."/>
            <person name="Zeng Q."/>
            <person name="Bartlett K."/>
            <person name="Li W."/>
            <person name="Wang X."/>
            <person name="Heitman J."/>
            <person name="Stajich J.E."/>
            <person name="Fraser J.A."/>
            <person name="Meyer W."/>
            <person name="Carter D."/>
            <person name="Schein J."/>
            <person name="Krzywinski M."/>
            <person name="Kwon-Chung K.J."/>
            <person name="Varma A."/>
            <person name="Wang J."/>
            <person name="Brunham R."/>
            <person name="Fyfe M."/>
            <person name="Ouellette B.F."/>
            <person name="Siddiqui A."/>
            <person name="Marra M."/>
            <person name="Jones S."/>
            <person name="Holt R."/>
            <person name="Birren B.W."/>
            <person name="Galagan J.E."/>
            <person name="Cuomo C.A."/>
        </authorList>
    </citation>
    <scope>NUCLEOTIDE SEQUENCE [LARGE SCALE GENOMIC DNA]</scope>
    <source>
        <strain evidence="12 13">R265</strain>
    </source>
</reference>
<dbReference type="InterPro" id="IPR013766">
    <property type="entry name" value="Thioredoxin_domain"/>
</dbReference>